<evidence type="ECO:0000256" key="1">
    <source>
        <dbReference type="ARBA" id="ARBA00022723"/>
    </source>
</evidence>
<feature type="domain" description="Peptidase M20 dimerisation" evidence="4">
    <location>
        <begin position="175"/>
        <end position="275"/>
    </location>
</feature>
<dbReference type="AlphaFoldDB" id="A0A1M7Y571"/>
<keyword evidence="6" id="KW-1185">Reference proteome</keyword>
<dbReference type="Gene3D" id="3.30.70.360">
    <property type="match status" value="1"/>
</dbReference>
<dbReference type="PANTHER" id="PTHR43808:SF31">
    <property type="entry name" value="N-ACETYL-L-CITRULLINE DEACETYLASE"/>
    <property type="match status" value="1"/>
</dbReference>
<proteinExistence type="predicted"/>
<organism evidence="5 6">
    <name type="scientific">Desulfopila aestuarii DSM 18488</name>
    <dbReference type="NCBI Taxonomy" id="1121416"/>
    <lineage>
        <taxon>Bacteria</taxon>
        <taxon>Pseudomonadati</taxon>
        <taxon>Thermodesulfobacteriota</taxon>
        <taxon>Desulfobulbia</taxon>
        <taxon>Desulfobulbales</taxon>
        <taxon>Desulfocapsaceae</taxon>
        <taxon>Desulfopila</taxon>
    </lineage>
</organism>
<sequence length="365" mass="40301">MPESSIQTELINLTSELIRIPSVHSRPTEILRCADFIADWLREHAISCQRIDQNGVPSLLVAPATSRCKVLLMSHFDVVEAEESQFTPYEEDGRLFGRGAIDDKYAVALTLILYRELRTRWNAAGKTDEELPFGLLFTGDEESGGKDGAGHATTLVQPDYFIALDGGQPDRIITKEKGILSLALTAHGKAAHAARPWLGESGFDILVEDYLQLKTLFTADNPDHWHPTLVLSNCLAGNGSTNMVPDTATATLDIRYTENDNPEQMLAMIRKSIRSDVEVRAIEPVFASENSPYTDLLARHSGASISFEHGASDARFFSQIGIPGAVWGPQGEMSQHTTREHLVIDSLFGVYECLQNFLEEIAFTP</sequence>
<evidence type="ECO:0000256" key="3">
    <source>
        <dbReference type="ARBA" id="ARBA00023285"/>
    </source>
</evidence>
<dbReference type="PANTHER" id="PTHR43808">
    <property type="entry name" value="ACETYLORNITHINE DEACETYLASE"/>
    <property type="match status" value="1"/>
</dbReference>
<dbReference type="InterPro" id="IPR011650">
    <property type="entry name" value="Peptidase_M20_dimer"/>
</dbReference>
<dbReference type="RefSeq" id="WP_073613225.1">
    <property type="nucleotide sequence ID" value="NZ_FRFE01000007.1"/>
</dbReference>
<reference evidence="5 6" key="1">
    <citation type="submission" date="2016-12" db="EMBL/GenBank/DDBJ databases">
        <authorList>
            <person name="Song W.-J."/>
            <person name="Kurnit D.M."/>
        </authorList>
    </citation>
    <scope>NUCLEOTIDE SEQUENCE [LARGE SCALE GENOMIC DNA]</scope>
    <source>
        <strain evidence="5 6">DSM 18488</strain>
    </source>
</reference>
<dbReference type="Gene3D" id="3.40.630.10">
    <property type="entry name" value="Zn peptidases"/>
    <property type="match status" value="1"/>
</dbReference>
<evidence type="ECO:0000313" key="6">
    <source>
        <dbReference type="Proteomes" id="UP000184603"/>
    </source>
</evidence>
<dbReference type="EMBL" id="FRFE01000007">
    <property type="protein sequence ID" value="SHO47579.1"/>
    <property type="molecule type" value="Genomic_DNA"/>
</dbReference>
<dbReference type="InterPro" id="IPR050072">
    <property type="entry name" value="Peptidase_M20A"/>
</dbReference>
<name>A0A1M7Y571_9BACT</name>
<dbReference type="GO" id="GO:0006526">
    <property type="term" value="P:L-arginine biosynthetic process"/>
    <property type="evidence" value="ECO:0007669"/>
    <property type="project" value="TreeGrafter"/>
</dbReference>
<dbReference type="GO" id="GO:0008777">
    <property type="term" value="F:acetylornithine deacetylase activity"/>
    <property type="evidence" value="ECO:0007669"/>
    <property type="project" value="TreeGrafter"/>
</dbReference>
<dbReference type="Pfam" id="PF01546">
    <property type="entry name" value="Peptidase_M20"/>
    <property type="match status" value="1"/>
</dbReference>
<dbReference type="OrthoDB" id="9809784at2"/>
<dbReference type="Pfam" id="PF07687">
    <property type="entry name" value="M20_dimer"/>
    <property type="match status" value="1"/>
</dbReference>
<protein>
    <submittedName>
        <fullName evidence="5">Succinyl-diaminopimelate desuccinylase</fullName>
    </submittedName>
</protein>
<dbReference type="InterPro" id="IPR036264">
    <property type="entry name" value="Bact_exopeptidase_dim_dom"/>
</dbReference>
<evidence type="ECO:0000313" key="5">
    <source>
        <dbReference type="EMBL" id="SHO47579.1"/>
    </source>
</evidence>
<evidence type="ECO:0000256" key="2">
    <source>
        <dbReference type="ARBA" id="ARBA00022801"/>
    </source>
</evidence>
<dbReference type="STRING" id="1121416.SAMN02745220_01923"/>
<dbReference type="SUPFAM" id="SSF55031">
    <property type="entry name" value="Bacterial exopeptidase dimerisation domain"/>
    <property type="match status" value="1"/>
</dbReference>
<dbReference type="GO" id="GO:0046872">
    <property type="term" value="F:metal ion binding"/>
    <property type="evidence" value="ECO:0007669"/>
    <property type="project" value="UniProtKB-KW"/>
</dbReference>
<dbReference type="Proteomes" id="UP000184603">
    <property type="component" value="Unassembled WGS sequence"/>
</dbReference>
<keyword evidence="3" id="KW-0170">Cobalt</keyword>
<evidence type="ECO:0000259" key="4">
    <source>
        <dbReference type="Pfam" id="PF07687"/>
    </source>
</evidence>
<keyword evidence="1" id="KW-0479">Metal-binding</keyword>
<accession>A0A1M7Y571</accession>
<keyword evidence="2" id="KW-0378">Hydrolase</keyword>
<gene>
    <name evidence="5" type="ORF">SAMN02745220_01923</name>
</gene>
<dbReference type="SUPFAM" id="SSF53187">
    <property type="entry name" value="Zn-dependent exopeptidases"/>
    <property type="match status" value="1"/>
</dbReference>
<dbReference type="InterPro" id="IPR002933">
    <property type="entry name" value="Peptidase_M20"/>
</dbReference>